<keyword evidence="2" id="KW-1185">Reference proteome</keyword>
<dbReference type="InterPro" id="IPR045467">
    <property type="entry name" value="DUF6497"/>
</dbReference>
<dbReference type="OrthoDB" id="7862028at2"/>
<accession>A0A1X6YQ32</accession>
<dbReference type="Proteomes" id="UP000193570">
    <property type="component" value="Unassembled WGS sequence"/>
</dbReference>
<dbReference type="RefSeq" id="WP_085790931.1">
    <property type="nucleotide sequence ID" value="NZ_FWFK01000002.1"/>
</dbReference>
<name>A0A1X6YQ32_9RHOB</name>
<reference evidence="1 2" key="1">
    <citation type="submission" date="2017-03" db="EMBL/GenBank/DDBJ databases">
        <authorList>
            <person name="Afonso C.L."/>
            <person name="Miller P.J."/>
            <person name="Scott M.A."/>
            <person name="Spackman E."/>
            <person name="Goraichik I."/>
            <person name="Dimitrov K.M."/>
            <person name="Suarez D.L."/>
            <person name="Swayne D.E."/>
        </authorList>
    </citation>
    <scope>NUCLEOTIDE SEQUENCE [LARGE SCALE GENOMIC DNA]</scope>
    <source>
        <strain evidence="1 2">CECT 8625</strain>
    </source>
</reference>
<protein>
    <recommendedName>
        <fullName evidence="3">Acetolactate synthase</fullName>
    </recommendedName>
</protein>
<organism evidence="1 2">
    <name type="scientific">Roseivivax jejudonensis</name>
    <dbReference type="NCBI Taxonomy" id="1529041"/>
    <lineage>
        <taxon>Bacteria</taxon>
        <taxon>Pseudomonadati</taxon>
        <taxon>Pseudomonadota</taxon>
        <taxon>Alphaproteobacteria</taxon>
        <taxon>Rhodobacterales</taxon>
        <taxon>Roseobacteraceae</taxon>
        <taxon>Roseivivax</taxon>
    </lineage>
</organism>
<sequence length="129" mass="13770">MTLTLGSGIGLAQALSAQEALAAVHDLPSGLRAQLLEVRRDEGEPERWRFVAPDLPGLVEDLPRLSRDLDALCADVVLPTLDAAEDGVPERVVISLSAEPTEFGAARPGIVQVFEAYSISGDSCIWEAF</sequence>
<proteinExistence type="predicted"/>
<dbReference type="EMBL" id="FWFK01000002">
    <property type="protein sequence ID" value="SLN28015.1"/>
    <property type="molecule type" value="Genomic_DNA"/>
</dbReference>
<evidence type="ECO:0008006" key="3">
    <source>
        <dbReference type="Google" id="ProtNLM"/>
    </source>
</evidence>
<dbReference type="Pfam" id="PF20107">
    <property type="entry name" value="DUF6497"/>
    <property type="match status" value="1"/>
</dbReference>
<dbReference type="AlphaFoldDB" id="A0A1X6YQ32"/>
<evidence type="ECO:0000313" key="1">
    <source>
        <dbReference type="EMBL" id="SLN28015.1"/>
    </source>
</evidence>
<gene>
    <name evidence="1" type="ORF">ROJ8625_01172</name>
</gene>
<evidence type="ECO:0000313" key="2">
    <source>
        <dbReference type="Proteomes" id="UP000193570"/>
    </source>
</evidence>